<dbReference type="InterPro" id="IPR038389">
    <property type="entry name" value="PSMG2_sf"/>
</dbReference>
<dbReference type="GO" id="GO:0005634">
    <property type="term" value="C:nucleus"/>
    <property type="evidence" value="ECO:0007669"/>
    <property type="project" value="TreeGrafter"/>
</dbReference>
<evidence type="ECO:0000313" key="5">
    <source>
        <dbReference type="EMBL" id="SCV02169.1"/>
    </source>
</evidence>
<dbReference type="Gene3D" id="3.40.50.10900">
    <property type="entry name" value="PAC-like subunit"/>
    <property type="match status" value="2"/>
</dbReference>
<dbReference type="PANTHER" id="PTHR12970:SF1">
    <property type="entry name" value="PROTEASOME ASSEMBLY CHAPERONE 2"/>
    <property type="match status" value="1"/>
</dbReference>
<proteinExistence type="inferred from homology"/>
<dbReference type="OrthoDB" id="10260712at2759"/>
<comment type="subunit">
    <text evidence="4">Component of the 20S proteasome chaperone.</text>
</comment>
<dbReference type="InterPro" id="IPR019151">
    <property type="entry name" value="Proteasome_assmbl_chaperone_2"/>
</dbReference>
<keyword evidence="6" id="KW-1185">Reference proteome</keyword>
<evidence type="ECO:0000256" key="2">
    <source>
        <dbReference type="ARBA" id="ARBA00023186"/>
    </source>
</evidence>
<dbReference type="PIRSF" id="PIRSF010044">
    <property type="entry name" value="UCP010044"/>
    <property type="match status" value="1"/>
</dbReference>
<comment type="function">
    <text evidence="4">Involved in 20S proteasome assembly.</text>
</comment>
<dbReference type="Pfam" id="PF09754">
    <property type="entry name" value="PAC2"/>
    <property type="match status" value="1"/>
</dbReference>
<gene>
    <name evidence="5" type="ORF">LANO_0F15698G</name>
</gene>
<dbReference type="EMBL" id="LT598452">
    <property type="protein sequence ID" value="SCV02169.1"/>
    <property type="molecule type" value="Genomic_DNA"/>
</dbReference>
<evidence type="ECO:0000256" key="1">
    <source>
        <dbReference type="ARBA" id="ARBA00019186"/>
    </source>
</evidence>
<dbReference type="Proteomes" id="UP000189911">
    <property type="component" value="Chromosome F"/>
</dbReference>
<organism evidence="5 6">
    <name type="scientific">Lachancea nothofagi CBS 11611</name>
    <dbReference type="NCBI Taxonomy" id="1266666"/>
    <lineage>
        <taxon>Eukaryota</taxon>
        <taxon>Fungi</taxon>
        <taxon>Dikarya</taxon>
        <taxon>Ascomycota</taxon>
        <taxon>Saccharomycotina</taxon>
        <taxon>Saccharomycetes</taxon>
        <taxon>Saccharomycetales</taxon>
        <taxon>Saccharomycetaceae</taxon>
        <taxon>Lachancea</taxon>
    </lineage>
</organism>
<evidence type="ECO:0000313" key="6">
    <source>
        <dbReference type="Proteomes" id="UP000189911"/>
    </source>
</evidence>
<comment type="similarity">
    <text evidence="3 4">Belongs to the PSMG2 family.</text>
</comment>
<accession>A0A1G4KCL1</accession>
<keyword evidence="2 4" id="KW-0143">Chaperone</keyword>
<reference evidence="6" key="1">
    <citation type="submission" date="2016-03" db="EMBL/GenBank/DDBJ databases">
        <authorList>
            <person name="Devillers Hugo."/>
        </authorList>
    </citation>
    <scope>NUCLEOTIDE SEQUENCE [LARGE SCALE GENOMIC DNA]</scope>
</reference>
<evidence type="ECO:0000256" key="3">
    <source>
        <dbReference type="ARBA" id="ARBA00025745"/>
    </source>
</evidence>
<evidence type="ECO:0000256" key="4">
    <source>
        <dbReference type="PIRNR" id="PIRNR010044"/>
    </source>
</evidence>
<dbReference type="GO" id="GO:0043248">
    <property type="term" value="P:proteasome assembly"/>
    <property type="evidence" value="ECO:0007669"/>
    <property type="project" value="TreeGrafter"/>
</dbReference>
<sequence>MDSLLLPLVSTGNVPQLATDLILHSLSSEFQFVRELDSLYLFPFAGPLDYVKGSETSLYEKTGQTFTTPLELFYSSKSKLYIIQQRSPILQPFENTFCKEVIAPLLEELQIGQLLVLDATDNIDESIISRQLRKSAYSIGTCDLSQITDIASEFEEKLQINDQTSQSVNKTLFKFSDTSFQSGVCTAQFVYKLCYHLLHTPKASSLLKEISYLNTFVQEGDNSEDAIAACNQLPQILSSFPRISHYKTPVSWEGVYGVREAPSSFEDGLYI</sequence>
<name>A0A1G4KCL1_9SACH</name>
<dbReference type="InterPro" id="IPR016562">
    <property type="entry name" value="Proteasome_assmbl_chp_2_euk"/>
</dbReference>
<dbReference type="PANTHER" id="PTHR12970">
    <property type="entry name" value="PROTEASOME ASSEMBLY CHAPERONE 2"/>
    <property type="match status" value="1"/>
</dbReference>
<dbReference type="AlphaFoldDB" id="A0A1G4KCL1"/>
<protein>
    <recommendedName>
        <fullName evidence="1 4">Proteasome assembly chaperone 2</fullName>
    </recommendedName>
</protein>
<dbReference type="GO" id="GO:0005829">
    <property type="term" value="C:cytosol"/>
    <property type="evidence" value="ECO:0007669"/>
    <property type="project" value="TreeGrafter"/>
</dbReference>